<evidence type="ECO:0008006" key="4">
    <source>
        <dbReference type="Google" id="ProtNLM"/>
    </source>
</evidence>
<dbReference type="Pfam" id="PF09954">
    <property type="entry name" value="DUF2188"/>
    <property type="match status" value="1"/>
</dbReference>
<reference evidence="3" key="1">
    <citation type="submission" date="2014-02" db="EMBL/GenBank/DDBJ databases">
        <authorList>
            <person name="Gan H."/>
        </authorList>
    </citation>
    <scope>NUCLEOTIDE SEQUENCE [LARGE SCALE GENOMIC DNA]</scope>
    <source>
        <strain evidence="3">S1</strain>
    </source>
</reference>
<protein>
    <recommendedName>
        <fullName evidence="4">DUF2188 domain-containing protein</fullName>
    </recommendedName>
</protein>
<organism evidence="2 3">
    <name type="scientific">Hydrogenophaga intermedia</name>
    <dbReference type="NCBI Taxonomy" id="65786"/>
    <lineage>
        <taxon>Bacteria</taxon>
        <taxon>Pseudomonadati</taxon>
        <taxon>Pseudomonadota</taxon>
        <taxon>Betaproteobacteria</taxon>
        <taxon>Burkholderiales</taxon>
        <taxon>Comamonadaceae</taxon>
        <taxon>Hydrogenophaga</taxon>
    </lineage>
</organism>
<dbReference type="Proteomes" id="UP000028878">
    <property type="component" value="Unassembled WGS sequence"/>
</dbReference>
<dbReference type="EMBL" id="CCAE010000007">
    <property type="protein sequence ID" value="CDN86967.1"/>
    <property type="molecule type" value="Genomic_DNA"/>
</dbReference>
<dbReference type="AlphaFoldDB" id="A0A1L1PJ55"/>
<keyword evidence="3" id="KW-1185">Reference proteome</keyword>
<name>A0A1L1PJ55_HYDIT</name>
<feature type="region of interest" description="Disordered" evidence="1">
    <location>
        <begin position="53"/>
        <end position="76"/>
    </location>
</feature>
<gene>
    <name evidence="2" type="ORF">BN948_01386</name>
</gene>
<reference evidence="3" key="2">
    <citation type="submission" date="2014-11" db="EMBL/GenBank/DDBJ databases">
        <title>Draft genome sequence of Hydrogenophaga intermedia S1.</title>
        <authorList>
            <person name="Gan H.M."/>
            <person name="Chew T.H."/>
            <person name="Stolz A."/>
        </authorList>
    </citation>
    <scope>NUCLEOTIDE SEQUENCE [LARGE SCALE GENOMIC DNA]</scope>
    <source>
        <strain evidence="3">S1</strain>
    </source>
</reference>
<proteinExistence type="predicted"/>
<dbReference type="InterPro" id="IPR018691">
    <property type="entry name" value="DUF2188"/>
</dbReference>
<evidence type="ECO:0000256" key="1">
    <source>
        <dbReference type="SAM" id="MobiDB-lite"/>
    </source>
</evidence>
<accession>A0A1L1PJ55</accession>
<evidence type="ECO:0000313" key="2">
    <source>
        <dbReference type="EMBL" id="CDN86967.1"/>
    </source>
</evidence>
<sequence>MSGKNQWVVPINGGDQWGVRGEGNDRLTSVHDTQQQAIDRARDIAINQQSEMFIQGRDGQVRERNSYGDDPFPPKG</sequence>
<evidence type="ECO:0000313" key="3">
    <source>
        <dbReference type="Proteomes" id="UP000028878"/>
    </source>
</evidence>
<feature type="region of interest" description="Disordered" evidence="1">
    <location>
        <begin position="1"/>
        <end position="21"/>
    </location>
</feature>
<dbReference type="RefSeq" id="WP_009518768.1">
    <property type="nucleotide sequence ID" value="NZ_CCAE010000007.1"/>
</dbReference>